<dbReference type="AlphaFoldDB" id="A0A327YBF6"/>
<reference evidence="3 4" key="1">
    <citation type="submission" date="2018-06" db="EMBL/GenBank/DDBJ databases">
        <title>Genomic Encyclopedia of Archaeal and Bacterial Type Strains, Phase II (KMG-II): from individual species to whole genera.</title>
        <authorList>
            <person name="Goeker M."/>
        </authorList>
    </citation>
    <scope>NUCLEOTIDE SEQUENCE [LARGE SCALE GENOMIC DNA]</scope>
    <source>
        <strain evidence="3 4">DSM 22011</strain>
    </source>
</reference>
<keyword evidence="1" id="KW-0472">Membrane</keyword>
<keyword evidence="4" id="KW-1185">Reference proteome</keyword>
<evidence type="ECO:0000313" key="4">
    <source>
        <dbReference type="Proteomes" id="UP000249165"/>
    </source>
</evidence>
<dbReference type="RefSeq" id="WP_170134547.1">
    <property type="nucleotide sequence ID" value="NZ_LIQE01000017.1"/>
</dbReference>
<sequence>MKYLITAAATSVMLASSANALTLSYQDTITDTGTPWLETLKLGKFDSSLGALNSVTLSLSGISTGSVGIERNTRALDIDLTYVYNLGANIYASVAGVAELNVEILPVSNRFFVLGPYDGVRDYAGQSGTTYDGFYGTDADAATITSNFAPFLGTDTFDVAVLAIGTSSVEGATNYWAEVSGTATATASVIYDYTPTAVPLPAGAPLLLLGVGGIAMLRRRKKA</sequence>
<protein>
    <submittedName>
        <fullName evidence="3">Putative secreted protein</fullName>
    </submittedName>
</protein>
<evidence type="ECO:0000256" key="1">
    <source>
        <dbReference type="SAM" id="Phobius"/>
    </source>
</evidence>
<feature type="signal peptide" evidence="2">
    <location>
        <begin position="1"/>
        <end position="20"/>
    </location>
</feature>
<evidence type="ECO:0000313" key="3">
    <source>
        <dbReference type="EMBL" id="RAK18164.1"/>
    </source>
</evidence>
<evidence type="ECO:0000256" key="2">
    <source>
        <dbReference type="SAM" id="SignalP"/>
    </source>
</evidence>
<accession>A0A327YBF6</accession>
<dbReference type="NCBIfam" id="NF033208">
    <property type="entry name" value="choice_anch_E"/>
    <property type="match status" value="1"/>
</dbReference>
<organism evidence="3 4">
    <name type="scientific">Salipiger aestuarii</name>
    <dbReference type="NCBI Taxonomy" id="568098"/>
    <lineage>
        <taxon>Bacteria</taxon>
        <taxon>Pseudomonadati</taxon>
        <taxon>Pseudomonadota</taxon>
        <taxon>Alphaproteobacteria</taxon>
        <taxon>Rhodobacterales</taxon>
        <taxon>Roseobacteraceae</taxon>
        <taxon>Salipiger</taxon>
    </lineage>
</organism>
<dbReference type="NCBIfam" id="TIGR03370">
    <property type="entry name" value="VPLPA-CTERM"/>
    <property type="match status" value="1"/>
</dbReference>
<name>A0A327YBF6_9RHOB</name>
<proteinExistence type="predicted"/>
<gene>
    <name evidence="3" type="ORF">ATI53_101462</name>
</gene>
<keyword evidence="2" id="KW-0732">Signal</keyword>
<keyword evidence="1" id="KW-0812">Transmembrane</keyword>
<keyword evidence="1" id="KW-1133">Transmembrane helix</keyword>
<dbReference type="EMBL" id="QLMG01000014">
    <property type="protein sequence ID" value="RAK18164.1"/>
    <property type="molecule type" value="Genomic_DNA"/>
</dbReference>
<feature type="chain" id="PRO_5016382714" evidence="2">
    <location>
        <begin position="21"/>
        <end position="223"/>
    </location>
</feature>
<dbReference type="Proteomes" id="UP000249165">
    <property type="component" value="Unassembled WGS sequence"/>
</dbReference>
<comment type="caution">
    <text evidence="3">The sequence shown here is derived from an EMBL/GenBank/DDBJ whole genome shotgun (WGS) entry which is preliminary data.</text>
</comment>
<feature type="transmembrane region" description="Helical" evidence="1">
    <location>
        <begin position="198"/>
        <end position="217"/>
    </location>
</feature>
<dbReference type="InterPro" id="IPR022472">
    <property type="entry name" value="VPLPA-CTERM"/>
</dbReference>